<evidence type="ECO:0000313" key="2">
    <source>
        <dbReference type="Proteomes" id="UP000821845"/>
    </source>
</evidence>
<evidence type="ECO:0000313" key="1">
    <source>
        <dbReference type="EMBL" id="KAH6937830.1"/>
    </source>
</evidence>
<reference evidence="1" key="1">
    <citation type="submission" date="2020-05" db="EMBL/GenBank/DDBJ databases">
        <title>Large-scale comparative analyses of tick genomes elucidate their genetic diversity and vector capacities.</title>
        <authorList>
            <person name="Jia N."/>
            <person name="Wang J."/>
            <person name="Shi W."/>
            <person name="Du L."/>
            <person name="Sun Y."/>
            <person name="Zhan W."/>
            <person name="Jiang J."/>
            <person name="Wang Q."/>
            <person name="Zhang B."/>
            <person name="Ji P."/>
            <person name="Sakyi L.B."/>
            <person name="Cui X."/>
            <person name="Yuan T."/>
            <person name="Jiang B."/>
            <person name="Yang W."/>
            <person name="Lam T.T.-Y."/>
            <person name="Chang Q."/>
            <person name="Ding S."/>
            <person name="Wang X."/>
            <person name="Zhu J."/>
            <person name="Ruan X."/>
            <person name="Zhao L."/>
            <person name="Wei J."/>
            <person name="Que T."/>
            <person name="Du C."/>
            <person name="Cheng J."/>
            <person name="Dai P."/>
            <person name="Han X."/>
            <person name="Huang E."/>
            <person name="Gao Y."/>
            <person name="Liu J."/>
            <person name="Shao H."/>
            <person name="Ye R."/>
            <person name="Li L."/>
            <person name="Wei W."/>
            <person name="Wang X."/>
            <person name="Wang C."/>
            <person name="Yang T."/>
            <person name="Huo Q."/>
            <person name="Li W."/>
            <person name="Guo W."/>
            <person name="Chen H."/>
            <person name="Zhou L."/>
            <person name="Ni X."/>
            <person name="Tian J."/>
            <person name="Zhou Y."/>
            <person name="Sheng Y."/>
            <person name="Liu T."/>
            <person name="Pan Y."/>
            <person name="Xia L."/>
            <person name="Li J."/>
            <person name="Zhao F."/>
            <person name="Cao W."/>
        </authorList>
    </citation>
    <scope>NUCLEOTIDE SEQUENCE</scope>
    <source>
        <strain evidence="1">Hyas-2018</strain>
    </source>
</reference>
<name>A0ACB7STA3_HYAAI</name>
<comment type="caution">
    <text evidence="1">The sequence shown here is derived from an EMBL/GenBank/DDBJ whole genome shotgun (WGS) entry which is preliminary data.</text>
</comment>
<organism evidence="1 2">
    <name type="scientific">Hyalomma asiaticum</name>
    <name type="common">Tick</name>
    <dbReference type="NCBI Taxonomy" id="266040"/>
    <lineage>
        <taxon>Eukaryota</taxon>
        <taxon>Metazoa</taxon>
        <taxon>Ecdysozoa</taxon>
        <taxon>Arthropoda</taxon>
        <taxon>Chelicerata</taxon>
        <taxon>Arachnida</taxon>
        <taxon>Acari</taxon>
        <taxon>Parasitiformes</taxon>
        <taxon>Ixodida</taxon>
        <taxon>Ixodoidea</taxon>
        <taxon>Ixodidae</taxon>
        <taxon>Hyalomminae</taxon>
        <taxon>Hyalomma</taxon>
    </lineage>
</organism>
<keyword evidence="2" id="KW-1185">Reference proteome</keyword>
<dbReference type="Proteomes" id="UP000821845">
    <property type="component" value="Chromosome 2"/>
</dbReference>
<protein>
    <submittedName>
        <fullName evidence="1">Uncharacterized protein</fullName>
    </submittedName>
</protein>
<proteinExistence type="predicted"/>
<gene>
    <name evidence="1" type="ORF">HPB50_004216</name>
</gene>
<dbReference type="EMBL" id="CM023482">
    <property type="protein sequence ID" value="KAH6937830.1"/>
    <property type="molecule type" value="Genomic_DNA"/>
</dbReference>
<sequence length="153" mass="16466">MSFCDPECLTAAEAEVALAAAAFFLDDPRRGPVCRTRRMSCLCRPVVAGGAGGSGEDWPDELGEPGRSRLMALSMDGTRRVPTRDALYRSPFPLNAARRPTVGPSAAAGRKKDRGERGKSGQQDFARQACGRACADPQPHAGNRRRLYPSLYA</sequence>
<accession>A0ACB7STA3</accession>